<comment type="caution">
    <text evidence="1">The sequence shown here is derived from an EMBL/GenBank/DDBJ whole genome shotgun (WGS) entry which is preliminary data.</text>
</comment>
<dbReference type="Proteomes" id="UP001597199">
    <property type="component" value="Unassembled WGS sequence"/>
</dbReference>
<protein>
    <submittedName>
        <fullName evidence="1">Uncharacterized protein</fullName>
    </submittedName>
</protein>
<accession>A0ABW4BGN6</accession>
<evidence type="ECO:0000313" key="1">
    <source>
        <dbReference type="EMBL" id="MFD1399665.1"/>
    </source>
</evidence>
<dbReference type="RefSeq" id="WP_204119327.1">
    <property type="nucleotide sequence ID" value="NZ_BOLV01000014.1"/>
</dbReference>
<keyword evidence="2" id="KW-1185">Reference proteome</keyword>
<proteinExistence type="predicted"/>
<gene>
    <name evidence="1" type="ORF">ACFQ41_10135</name>
</gene>
<organism evidence="1 2">
    <name type="scientific">Lacticaseibacillus suilingensis</name>
    <dbReference type="NCBI Taxonomy" id="2799577"/>
    <lineage>
        <taxon>Bacteria</taxon>
        <taxon>Bacillati</taxon>
        <taxon>Bacillota</taxon>
        <taxon>Bacilli</taxon>
        <taxon>Lactobacillales</taxon>
        <taxon>Lactobacillaceae</taxon>
        <taxon>Lacticaseibacillus</taxon>
    </lineage>
</organism>
<reference evidence="2" key="1">
    <citation type="journal article" date="2019" name="Int. J. Syst. Evol. Microbiol.">
        <title>The Global Catalogue of Microorganisms (GCM) 10K type strain sequencing project: providing services to taxonomists for standard genome sequencing and annotation.</title>
        <authorList>
            <consortium name="The Broad Institute Genomics Platform"/>
            <consortium name="The Broad Institute Genome Sequencing Center for Infectious Disease"/>
            <person name="Wu L."/>
            <person name="Ma J."/>
        </authorList>
    </citation>
    <scope>NUCLEOTIDE SEQUENCE [LARGE SCALE GENOMIC DNA]</scope>
    <source>
        <strain evidence="2">CCM 9110</strain>
    </source>
</reference>
<dbReference type="EMBL" id="JBHTOA010000035">
    <property type="protein sequence ID" value="MFD1399665.1"/>
    <property type="molecule type" value="Genomic_DNA"/>
</dbReference>
<name>A0ABW4BGN6_9LACO</name>
<sequence>MIVYLTPQEIMQVLLDNISNAKADVGESNGNNPYAVGKLSEAIGVYTQVVNMNESKRRELLEDTKKAAGIQAND</sequence>
<evidence type="ECO:0000313" key="2">
    <source>
        <dbReference type="Proteomes" id="UP001597199"/>
    </source>
</evidence>